<dbReference type="PROSITE" id="PS50076">
    <property type="entry name" value="DNAJ_2"/>
    <property type="match status" value="1"/>
</dbReference>
<sequence>MNTSWEVAVAQERCGGSCPFLVPVPSKSLRHFPQFFLKKSLLEKLVCEKVLCAFSLQNVTYKDCAILYTHIRILQGRYAFHLWKPLGQAITETAKKISTSSLSLYYKGGFEQKMSRREASLILGVSPSADKAKIRAAHRRIMILNHPDKGGSPYLATKINEAKDLLESSTKN</sequence>
<dbReference type="OrthoDB" id="240298at2759"/>
<gene>
    <name evidence="7" type="primary">DNAJC15</name>
</gene>
<keyword evidence="3" id="KW-0811">Translocation</keyword>
<evidence type="ECO:0000256" key="3">
    <source>
        <dbReference type="ARBA" id="ARBA00023010"/>
    </source>
</evidence>
<proteinExistence type="predicted"/>
<dbReference type="CDD" id="cd06257">
    <property type="entry name" value="DnaJ"/>
    <property type="match status" value="1"/>
</dbReference>
<keyword evidence="3" id="KW-0653">Protein transport</keyword>
<keyword evidence="8" id="KW-1185">Reference proteome</keyword>
<reference evidence="7" key="3">
    <citation type="submission" date="2025-09" db="UniProtKB">
        <authorList>
            <consortium name="Ensembl"/>
        </authorList>
    </citation>
    <scope>IDENTIFICATION</scope>
    <source>
        <strain evidence="7">broiler</strain>
    </source>
</reference>
<dbReference type="InterPro" id="IPR036869">
    <property type="entry name" value="J_dom_sf"/>
</dbReference>
<dbReference type="FunFam" id="1.10.287.110:FF:000001">
    <property type="entry name" value="Import inner membrane translocase subunit tim14"/>
    <property type="match status" value="1"/>
</dbReference>
<evidence type="ECO:0000256" key="2">
    <source>
        <dbReference type="ARBA" id="ARBA00022792"/>
    </source>
</evidence>
<dbReference type="GeneTree" id="ENSGT00940000159907"/>
<evidence type="ECO:0000313" key="8">
    <source>
        <dbReference type="Proteomes" id="UP000000539"/>
    </source>
</evidence>
<keyword evidence="4" id="KW-0496">Mitochondrion</keyword>
<dbReference type="PANTHER" id="PTHR12763">
    <property type="match status" value="1"/>
</dbReference>
<feature type="domain" description="J" evidence="6">
    <location>
        <begin position="118"/>
        <end position="171"/>
    </location>
</feature>
<dbReference type="SMART" id="SM00271">
    <property type="entry name" value="DnaJ"/>
    <property type="match status" value="1"/>
</dbReference>
<dbReference type="InterPro" id="IPR001623">
    <property type="entry name" value="DnaJ_domain"/>
</dbReference>
<reference evidence="7" key="2">
    <citation type="submission" date="2025-08" db="UniProtKB">
        <authorList>
            <consortium name="Ensembl"/>
        </authorList>
    </citation>
    <scope>IDENTIFICATION</scope>
    <source>
        <strain evidence="7">broiler</strain>
    </source>
</reference>
<evidence type="ECO:0000313" key="7">
    <source>
        <dbReference type="Ensembl" id="ENSGALP00010004705.1"/>
    </source>
</evidence>
<dbReference type="PANTHER" id="PTHR12763:SF7">
    <property type="entry name" value="DNAJ HOMOLOG SUBFAMILY C MEMBER 15"/>
    <property type="match status" value="1"/>
</dbReference>
<dbReference type="GO" id="GO:0005743">
    <property type="term" value="C:mitochondrial inner membrane"/>
    <property type="evidence" value="ECO:0007669"/>
    <property type="project" value="UniProtKB-SubCell"/>
</dbReference>
<evidence type="ECO:0000256" key="5">
    <source>
        <dbReference type="ARBA" id="ARBA00023136"/>
    </source>
</evidence>
<dbReference type="AlphaFoldDB" id="A0A8V0XKC7"/>
<dbReference type="Gene3D" id="1.10.287.110">
    <property type="entry name" value="DnaJ domain"/>
    <property type="match status" value="1"/>
</dbReference>
<dbReference type="Proteomes" id="UP000000539">
    <property type="component" value="Chromosome 1"/>
</dbReference>
<keyword evidence="3" id="KW-0813">Transport</keyword>
<evidence type="ECO:0000259" key="6">
    <source>
        <dbReference type="PROSITE" id="PS50076"/>
    </source>
</evidence>
<protein>
    <submittedName>
        <fullName evidence="7">DnaJ heat shock protein family (Hsp40) member C15</fullName>
    </submittedName>
</protein>
<accession>A0A8V0XKC7</accession>
<keyword evidence="2" id="KW-0999">Mitochondrion inner membrane</keyword>
<name>A0A8V0XKC7_CHICK</name>
<dbReference type="SUPFAM" id="SSF46565">
    <property type="entry name" value="Chaperone J-domain"/>
    <property type="match status" value="1"/>
</dbReference>
<evidence type="ECO:0000256" key="1">
    <source>
        <dbReference type="ARBA" id="ARBA00004434"/>
    </source>
</evidence>
<dbReference type="Ensembl" id="ENSGALT00010007844.1">
    <property type="protein sequence ID" value="ENSGALP00010004705.1"/>
    <property type="gene ID" value="ENSGALG00010003358.1"/>
</dbReference>
<reference evidence="7" key="1">
    <citation type="submission" date="2020-11" db="EMBL/GenBank/DDBJ databases">
        <title>Gallus gallus (Chicken) genome, bGalGal1, GRCg7b, maternal haplotype autosomes + Z &amp; W.</title>
        <authorList>
            <person name="Warren W."/>
            <person name="Formenti G."/>
            <person name="Fedrigo O."/>
            <person name="Haase B."/>
            <person name="Mountcastle J."/>
            <person name="Balacco J."/>
            <person name="Tracey A."/>
            <person name="Schneider V."/>
            <person name="Okimoto R."/>
            <person name="Cheng H."/>
            <person name="Hawken R."/>
            <person name="Howe K."/>
            <person name="Jarvis E.D."/>
        </authorList>
    </citation>
    <scope>NUCLEOTIDE SEQUENCE [LARGE SCALE GENOMIC DNA]</scope>
    <source>
        <strain evidence="7">Broiler</strain>
    </source>
</reference>
<organism evidence="7 8">
    <name type="scientific">Gallus gallus</name>
    <name type="common">Chicken</name>
    <dbReference type="NCBI Taxonomy" id="9031"/>
    <lineage>
        <taxon>Eukaryota</taxon>
        <taxon>Metazoa</taxon>
        <taxon>Chordata</taxon>
        <taxon>Craniata</taxon>
        <taxon>Vertebrata</taxon>
        <taxon>Euteleostomi</taxon>
        <taxon>Archelosauria</taxon>
        <taxon>Archosauria</taxon>
        <taxon>Dinosauria</taxon>
        <taxon>Saurischia</taxon>
        <taxon>Theropoda</taxon>
        <taxon>Coelurosauria</taxon>
        <taxon>Aves</taxon>
        <taxon>Neognathae</taxon>
        <taxon>Galloanserae</taxon>
        <taxon>Galliformes</taxon>
        <taxon>Phasianidae</taxon>
        <taxon>Phasianinae</taxon>
        <taxon>Gallus</taxon>
    </lineage>
</organism>
<dbReference type="Pfam" id="PF00226">
    <property type="entry name" value="DnaJ"/>
    <property type="match status" value="1"/>
</dbReference>
<keyword evidence="5" id="KW-0472">Membrane</keyword>
<dbReference type="GO" id="GO:0015031">
    <property type="term" value="P:protein transport"/>
    <property type="evidence" value="ECO:0007669"/>
    <property type="project" value="UniProtKB-KW"/>
</dbReference>
<comment type="subcellular location">
    <subcellularLocation>
        <location evidence="1">Mitochondrion inner membrane</location>
        <topology evidence="1">Single-pass membrane protein</topology>
    </subcellularLocation>
</comment>
<evidence type="ECO:0000256" key="4">
    <source>
        <dbReference type="ARBA" id="ARBA00023128"/>
    </source>
</evidence>